<proteinExistence type="predicted"/>
<sequence length="160" mass="17396">MGTHASNTVSSNYKIPPVKEVPVPTKALPVQITQHLKPYASRLEHVTSLPVTVPNGTKNVLVISALTAYAIPQFQSVWSQLHDKPAVVWVGLTQAQTERVWKQAGYAGDPLPSAVTLYEDTSLPVPIAYHRVANGWEAVPGILPASQVHDWLAFFEGAKP</sequence>
<organism evidence="1 2">
    <name type="scientific">Alicyclobacillus acidocaldarius (strain Tc-4-1)</name>
    <name type="common">Bacillus acidocaldarius</name>
    <dbReference type="NCBI Taxonomy" id="1048834"/>
    <lineage>
        <taxon>Bacteria</taxon>
        <taxon>Bacillati</taxon>
        <taxon>Bacillota</taxon>
        <taxon>Bacilli</taxon>
        <taxon>Bacillales</taxon>
        <taxon>Alicyclobacillaceae</taxon>
        <taxon>Alicyclobacillus</taxon>
    </lineage>
</organism>
<evidence type="ECO:0000313" key="2">
    <source>
        <dbReference type="Proteomes" id="UP000000292"/>
    </source>
</evidence>
<reference evidence="2" key="2">
    <citation type="submission" date="2011-06" db="EMBL/GenBank/DDBJ databases">
        <title>The complete genome sequence of Alicyclobacillus acidocaldarius sp. Tc-4-1.</title>
        <authorList>
            <person name="Chen Y."/>
            <person name="He Y."/>
            <person name="Dong Z."/>
            <person name="Hu S."/>
        </authorList>
    </citation>
    <scope>NUCLEOTIDE SEQUENCE [LARGE SCALE GENOMIC DNA]</scope>
    <source>
        <strain evidence="2">Tc-4-1</strain>
    </source>
</reference>
<dbReference type="EMBL" id="CP002902">
    <property type="protein sequence ID" value="AEJ44312.1"/>
    <property type="molecule type" value="Genomic_DNA"/>
</dbReference>
<accession>F8IGN2</accession>
<gene>
    <name evidence="1" type="ordered locus">TC41_2412</name>
</gene>
<evidence type="ECO:0000313" key="1">
    <source>
        <dbReference type="EMBL" id="AEJ44312.1"/>
    </source>
</evidence>
<dbReference type="AlphaFoldDB" id="F8IGN2"/>
<dbReference type="HOGENOM" id="CLU_1529439_0_0_9"/>
<dbReference type="Proteomes" id="UP000000292">
    <property type="component" value="Chromosome"/>
</dbReference>
<protein>
    <submittedName>
        <fullName evidence="1">Uncharacterized protein</fullName>
    </submittedName>
</protein>
<dbReference type="STRING" id="1048834.TC41_2412"/>
<reference evidence="1 2" key="1">
    <citation type="journal article" date="2011" name="J. Bacteriol.">
        <title>Complete Genome Sequence of Alicyclobacillus acidocaldarius Strain Tc-4-1.</title>
        <authorList>
            <person name="Chen Y."/>
            <person name="He Y."/>
            <person name="Zhang B."/>
            <person name="Yang J."/>
            <person name="Li W."/>
            <person name="Dong Z."/>
            <person name="Hu S."/>
        </authorList>
    </citation>
    <scope>NUCLEOTIDE SEQUENCE [LARGE SCALE GENOMIC DNA]</scope>
    <source>
        <strain evidence="1 2">Tc-4-1</strain>
    </source>
</reference>
<name>F8IGN2_ALIAT</name>
<dbReference type="KEGG" id="aad:TC41_2412"/>
<dbReference type="PATRIC" id="fig|1048834.4.peg.2281"/>